<feature type="transmembrane region" description="Helical" evidence="1">
    <location>
        <begin position="125"/>
        <end position="148"/>
    </location>
</feature>
<keyword evidence="1" id="KW-0812">Transmembrane</keyword>
<reference evidence="3" key="1">
    <citation type="journal article" date="2014" name="Nucleic Acids Res.">
        <title>The evolutionary dynamics of variant antigen genes in Babesia reveal a history of genomic innovation underlying host-parasite interaction.</title>
        <authorList>
            <person name="Jackson A.P."/>
            <person name="Otto T.D."/>
            <person name="Darby A."/>
            <person name="Ramaprasad A."/>
            <person name="Xia D."/>
            <person name="Echaide I.E."/>
            <person name="Farber M."/>
            <person name="Gahlot S."/>
            <person name="Gamble J."/>
            <person name="Gupta D."/>
            <person name="Gupta Y."/>
            <person name="Jackson L."/>
            <person name="Malandrin L."/>
            <person name="Malas T.B."/>
            <person name="Moussa E."/>
            <person name="Nair M."/>
            <person name="Reid A.J."/>
            <person name="Sanders M."/>
            <person name="Sharma J."/>
            <person name="Tracey A."/>
            <person name="Quail M.A."/>
            <person name="Weir W."/>
            <person name="Wastling J.M."/>
            <person name="Hall N."/>
            <person name="Willadsen P."/>
            <person name="Lingelbach K."/>
            <person name="Shiels B."/>
            <person name="Tait A."/>
            <person name="Berriman M."/>
            <person name="Allred D.R."/>
            <person name="Pain A."/>
        </authorList>
    </citation>
    <scope>NUCLEOTIDE SEQUENCE</scope>
    <source>
        <strain evidence="3">1802A</strain>
    </source>
</reference>
<dbReference type="EMBL" id="JAHBMH010000073">
    <property type="protein sequence ID" value="KAK1932934.1"/>
    <property type="molecule type" value="Genomic_DNA"/>
</dbReference>
<reference evidence="3" key="2">
    <citation type="submission" date="2021-05" db="EMBL/GenBank/DDBJ databases">
        <authorList>
            <person name="Pain A."/>
        </authorList>
    </citation>
    <scope>NUCLEOTIDE SEQUENCE</scope>
    <source>
        <strain evidence="3">1802A</strain>
    </source>
</reference>
<accession>A0AAD9LET9</accession>
<dbReference type="AlphaFoldDB" id="A0AAD9LET9"/>
<feature type="transmembrane region" description="Helical" evidence="1">
    <location>
        <begin position="185"/>
        <end position="208"/>
    </location>
</feature>
<keyword evidence="1" id="KW-1133">Transmembrane helix</keyword>
<dbReference type="SUPFAM" id="SSF46565">
    <property type="entry name" value="Chaperone J-domain"/>
    <property type="match status" value="1"/>
</dbReference>
<dbReference type="InterPro" id="IPR036869">
    <property type="entry name" value="J_dom_sf"/>
</dbReference>
<feature type="domain" description="J" evidence="2">
    <location>
        <begin position="44"/>
        <end position="108"/>
    </location>
</feature>
<protein>
    <recommendedName>
        <fullName evidence="2">J domain-containing protein</fullName>
    </recommendedName>
</protein>
<keyword evidence="1" id="KW-0472">Membrane</keyword>
<evidence type="ECO:0000313" key="4">
    <source>
        <dbReference type="Proteomes" id="UP001195914"/>
    </source>
</evidence>
<dbReference type="CDD" id="cd06257">
    <property type="entry name" value="DnaJ"/>
    <property type="match status" value="1"/>
</dbReference>
<proteinExistence type="predicted"/>
<dbReference type="InterPro" id="IPR001623">
    <property type="entry name" value="DnaJ_domain"/>
</dbReference>
<name>A0AAD9LET9_BABDI</name>
<dbReference type="Gene3D" id="1.10.287.110">
    <property type="entry name" value="DnaJ domain"/>
    <property type="match status" value="1"/>
</dbReference>
<evidence type="ECO:0000256" key="1">
    <source>
        <dbReference type="SAM" id="Phobius"/>
    </source>
</evidence>
<feature type="transmembrane region" description="Helical" evidence="1">
    <location>
        <begin position="154"/>
        <end position="173"/>
    </location>
</feature>
<dbReference type="PROSITE" id="PS50076">
    <property type="entry name" value="DNAJ_2"/>
    <property type="match status" value="1"/>
</dbReference>
<keyword evidence="4" id="KW-1185">Reference proteome</keyword>
<dbReference type="Proteomes" id="UP001195914">
    <property type="component" value="Unassembled WGS sequence"/>
</dbReference>
<comment type="caution">
    <text evidence="3">The sequence shown here is derived from an EMBL/GenBank/DDBJ whole genome shotgun (WGS) entry which is preliminary data.</text>
</comment>
<organism evidence="3 4">
    <name type="scientific">Babesia divergens</name>
    <dbReference type="NCBI Taxonomy" id="32595"/>
    <lineage>
        <taxon>Eukaryota</taxon>
        <taxon>Sar</taxon>
        <taxon>Alveolata</taxon>
        <taxon>Apicomplexa</taxon>
        <taxon>Aconoidasida</taxon>
        <taxon>Piroplasmida</taxon>
        <taxon>Babesiidae</taxon>
        <taxon>Babesia</taxon>
    </lineage>
</organism>
<sequence length="275" mass="32117">MVRMLVFSFIIYPVVSYLSNPSREIAVVLLFVIAFVNSLKLEKNYFQRLSASPHSSVDFIKKSFKHEAFRVHPDRNTSPTASEDYVDLVRIYKTLVNDKSREAYCRYADLISDGDKRNDLTPAEVLYMVFLNSFVSLVGMFFVILLYGHRMVNISALIYELFCLALEVYLRFTPDARSFMSFVPILRYYTIFELITFCRSFRIFFMYYSNISEKEQDDTSMRVGAAILKNNVLAIDTLDRFMTQTRGMYSSMPHPLNGESAIDVMAFYTYTYHRK</sequence>
<dbReference type="SMART" id="SM00271">
    <property type="entry name" value="DnaJ"/>
    <property type="match status" value="1"/>
</dbReference>
<evidence type="ECO:0000259" key="2">
    <source>
        <dbReference type="PROSITE" id="PS50076"/>
    </source>
</evidence>
<evidence type="ECO:0000313" key="3">
    <source>
        <dbReference type="EMBL" id="KAK1932934.1"/>
    </source>
</evidence>
<gene>
    <name evidence="3" type="ORF">X943_001471</name>
</gene>
<dbReference type="Pfam" id="PF00226">
    <property type="entry name" value="DnaJ"/>
    <property type="match status" value="1"/>
</dbReference>